<evidence type="ECO:0008006" key="4">
    <source>
        <dbReference type="Google" id="ProtNLM"/>
    </source>
</evidence>
<evidence type="ECO:0000256" key="1">
    <source>
        <dbReference type="SAM" id="SignalP"/>
    </source>
</evidence>
<dbReference type="AlphaFoldDB" id="A0A8J3QVM3"/>
<evidence type="ECO:0000313" key="2">
    <source>
        <dbReference type="EMBL" id="GIH17219.1"/>
    </source>
</evidence>
<sequence length="938" mass="97522">MKPQYRRRSALTAAVIGLAATSLAIPGSAVAGDTGDNAAARTGVGALALPELHDATYHVTLLTGDRVTLTSSGQGRYSVVATPNPGATPAVAVTARSGSPGKAASVSATPFAASALVASGMLDPRLFDVTWLATHGDNGSAAVIPVTVQFSGKLSAAALTGKATALGGATVVAAHPGTGTVDVKVSASHAAPFWAALSGQSATSASVAPHLTGGAVHAWPTGNRSAAAHPSAAQALNRVTETITGTRGSVFGCNGYLTLLCVEPGTLALYGVDGEGIDNVYEPSGLTCVDADPCTTYQVTYSVPSGIYSATGFAFFLAGSQTQYVDLIDPEVTVAGDTGFALNVDAATEFHVGTPRPSQAFTATQNDERTSVDGTGIANAIDSVTPNYWAVPSAPVTAGTFHLTSDWVLGQPQLTMTVTAPQRLALDPSYFVYRTAATYGNLGAVRFTGRKKVGLVDAGAGRPEDFAGVDARGKFVLMHEDDQVWCQDGSLAIVLDSQLNNALQAGAVGVLFDPMSPGYTRGYCSSVIPEWYGASDPIDMPFATIPVDQGDALLKLLAKGPVTVDASGYDGNSPYIYTPSLYQEGQVPASLRTTLTDAQLTTVTDAYHGGGPSSVDEFWSTWRSNEFFGGASIYEGIAAPGTITEYRGPAAPDVVTQWWLASDQIDQIRWDMVTQAGGKATENWIAAPETPGSYAISPDILRNQPGKYDGYPNPLAYCSFCRQGNTLYPVMYLRAGADPAVEDGAYGFLADSIHLYHDGQEVQQTPFAGNLVSYQLPAGAARYQLVARDNNTTTTWDFTSSRPANDRTPAGTACLGAFLGASDPCAPDPFVFLEYDAGTDLSNTVTGHGDHELHVTAYHQAPGPIAMRGLSVWTSTDGGKNWTKATVAGGHDGAYTVRYRTPTAPAANARLSIKAQATDADGNDITQTVIDAVAIAAR</sequence>
<keyword evidence="1" id="KW-0732">Signal</keyword>
<feature type="chain" id="PRO_5035257978" description="PA domain-containing protein" evidence="1">
    <location>
        <begin position="32"/>
        <end position="938"/>
    </location>
</feature>
<feature type="signal peptide" evidence="1">
    <location>
        <begin position="1"/>
        <end position="31"/>
    </location>
</feature>
<reference evidence="2" key="1">
    <citation type="submission" date="2021-01" db="EMBL/GenBank/DDBJ databases">
        <title>Whole genome shotgun sequence of Rugosimonospora africana NBRC 104875.</title>
        <authorList>
            <person name="Komaki H."/>
            <person name="Tamura T."/>
        </authorList>
    </citation>
    <scope>NUCLEOTIDE SEQUENCE</scope>
    <source>
        <strain evidence="2">NBRC 104875</strain>
    </source>
</reference>
<organism evidence="2 3">
    <name type="scientific">Rugosimonospora africana</name>
    <dbReference type="NCBI Taxonomy" id="556532"/>
    <lineage>
        <taxon>Bacteria</taxon>
        <taxon>Bacillati</taxon>
        <taxon>Actinomycetota</taxon>
        <taxon>Actinomycetes</taxon>
        <taxon>Micromonosporales</taxon>
        <taxon>Micromonosporaceae</taxon>
        <taxon>Rugosimonospora</taxon>
    </lineage>
</organism>
<name>A0A8J3QVM3_9ACTN</name>
<keyword evidence="3" id="KW-1185">Reference proteome</keyword>
<dbReference type="InterPro" id="IPR046450">
    <property type="entry name" value="PA_dom_sf"/>
</dbReference>
<protein>
    <recommendedName>
        <fullName evidence="4">PA domain-containing protein</fullName>
    </recommendedName>
</protein>
<evidence type="ECO:0000313" key="3">
    <source>
        <dbReference type="Proteomes" id="UP000642748"/>
    </source>
</evidence>
<gene>
    <name evidence="2" type="ORF">Raf01_53910</name>
</gene>
<dbReference type="SUPFAM" id="SSF52025">
    <property type="entry name" value="PA domain"/>
    <property type="match status" value="1"/>
</dbReference>
<proteinExistence type="predicted"/>
<dbReference type="RefSeq" id="WP_203920777.1">
    <property type="nucleotide sequence ID" value="NZ_BONZ01000050.1"/>
</dbReference>
<dbReference type="EMBL" id="BONZ01000050">
    <property type="protein sequence ID" value="GIH17219.1"/>
    <property type="molecule type" value="Genomic_DNA"/>
</dbReference>
<dbReference type="Gene3D" id="3.50.30.30">
    <property type="match status" value="1"/>
</dbReference>
<comment type="caution">
    <text evidence="2">The sequence shown here is derived from an EMBL/GenBank/DDBJ whole genome shotgun (WGS) entry which is preliminary data.</text>
</comment>
<dbReference type="Proteomes" id="UP000642748">
    <property type="component" value="Unassembled WGS sequence"/>
</dbReference>
<accession>A0A8J3QVM3</accession>